<dbReference type="EMBL" id="CP018477">
    <property type="protein sequence ID" value="ASV73838.1"/>
    <property type="molecule type" value="Genomic_DNA"/>
</dbReference>
<evidence type="ECO:0000313" key="2">
    <source>
        <dbReference type="Proteomes" id="UP000215086"/>
    </source>
</evidence>
<evidence type="ECO:0000313" key="1">
    <source>
        <dbReference type="EMBL" id="ASV73838.1"/>
    </source>
</evidence>
<sequence length="252" mass="27213">MAGTIEFLCPNGHRIRCGEDRAGKPAKCPKCNVKFLIPTLEEIRAAQGGENSGAATYSRDRTRIQFLCPNGHRLFGSADLQGRPGQCPECGARFRIPVVEELSGNEAEEAIPLSLAPEPSPHLVTGTGLGDSAVVPDSGIHLELFPSRSPGDSRLEMRGDSSRGDQLAGQSFGELFQKVWASRPIASTVQIRLEDGQIMTVLKFRPFGRNGEYAAFIVEDSALGAGLVVIPWQAVRMIHISGLKEFPSQIFG</sequence>
<name>A0A286RD01_9BACT</name>
<protein>
    <submittedName>
        <fullName evidence="1">Uncharacterized protein</fullName>
    </submittedName>
</protein>
<dbReference type="OrthoDB" id="266551at2"/>
<organism evidence="1 2">
    <name type="scientific">Thermogutta terrifontis</name>
    <dbReference type="NCBI Taxonomy" id="1331910"/>
    <lineage>
        <taxon>Bacteria</taxon>
        <taxon>Pseudomonadati</taxon>
        <taxon>Planctomycetota</taxon>
        <taxon>Planctomycetia</taxon>
        <taxon>Pirellulales</taxon>
        <taxon>Thermoguttaceae</taxon>
        <taxon>Thermogutta</taxon>
    </lineage>
</organism>
<dbReference type="KEGG" id="ttf:THTE_1236"/>
<dbReference type="Proteomes" id="UP000215086">
    <property type="component" value="Chromosome"/>
</dbReference>
<accession>A0A286RD01</accession>
<proteinExistence type="predicted"/>
<dbReference type="AlphaFoldDB" id="A0A286RD01"/>
<keyword evidence="2" id="KW-1185">Reference proteome</keyword>
<reference evidence="1 2" key="1">
    <citation type="journal article" name="Front. Microbiol.">
        <title>Sugar Metabolism of the First Thermophilic Planctomycete Thermogutta terrifontis: Comparative Genomic and Transcriptomic Approaches.</title>
        <authorList>
            <person name="Elcheninov A.G."/>
            <person name="Menzel P."/>
            <person name="Gudbergsdottir S.R."/>
            <person name="Slesarev A.I."/>
            <person name="Kadnikov V.V."/>
            <person name="Krogh A."/>
            <person name="Bonch-Osmolovskaya E.A."/>
            <person name="Peng X."/>
            <person name="Kublanov I.V."/>
        </authorList>
    </citation>
    <scope>NUCLEOTIDE SEQUENCE [LARGE SCALE GENOMIC DNA]</scope>
    <source>
        <strain evidence="1 2">R1</strain>
    </source>
</reference>
<gene>
    <name evidence="1" type="ORF">THTE_1236</name>
</gene>
<dbReference type="RefSeq" id="WP_095414325.1">
    <property type="nucleotide sequence ID" value="NZ_CP018477.1"/>
</dbReference>